<feature type="transmembrane region" description="Helical" evidence="1">
    <location>
        <begin position="136"/>
        <end position="155"/>
    </location>
</feature>
<comment type="caution">
    <text evidence="2">The sequence shown here is derived from an EMBL/GenBank/DDBJ whole genome shotgun (WGS) entry which is preliminary data.</text>
</comment>
<proteinExistence type="predicted"/>
<keyword evidence="1" id="KW-0472">Membrane</keyword>
<sequence>MVSFSFVRVVHVAVAVTVLVFLAVVVDFFKPNPMPIGPLTLQEELELLFKPEPFSFYAEFERLQNLYGPAIMGLKWPDYDPNGQIDTYLSHETILDEATSFIEPSRTQRHILIADIPLPRPAAIPHSCKPSSITHLLLAFSMVTFLVVTVGTLILKSRLVLKTACSPAHQVAPHAPHATRPLFKSSGETRRCWAFPPPKRARRFSPLLLSVDELYL</sequence>
<keyword evidence="1" id="KW-1133">Transmembrane helix</keyword>
<protein>
    <submittedName>
        <fullName evidence="2">Uncharacterized protein</fullName>
    </submittedName>
</protein>
<name>A0AAD7JEL6_9AGAR</name>
<keyword evidence="1" id="KW-0812">Transmembrane</keyword>
<dbReference type="EMBL" id="JARJLG010000042">
    <property type="protein sequence ID" value="KAJ7762798.1"/>
    <property type="molecule type" value="Genomic_DNA"/>
</dbReference>
<organism evidence="2 3">
    <name type="scientific">Mycena maculata</name>
    <dbReference type="NCBI Taxonomy" id="230809"/>
    <lineage>
        <taxon>Eukaryota</taxon>
        <taxon>Fungi</taxon>
        <taxon>Dikarya</taxon>
        <taxon>Basidiomycota</taxon>
        <taxon>Agaricomycotina</taxon>
        <taxon>Agaricomycetes</taxon>
        <taxon>Agaricomycetidae</taxon>
        <taxon>Agaricales</taxon>
        <taxon>Marasmiineae</taxon>
        <taxon>Mycenaceae</taxon>
        <taxon>Mycena</taxon>
    </lineage>
</organism>
<gene>
    <name evidence="2" type="ORF">DFH07DRAFT_404484</name>
</gene>
<dbReference type="Proteomes" id="UP001215280">
    <property type="component" value="Unassembled WGS sequence"/>
</dbReference>
<reference evidence="2" key="1">
    <citation type="submission" date="2023-03" db="EMBL/GenBank/DDBJ databases">
        <title>Massive genome expansion in bonnet fungi (Mycena s.s.) driven by repeated elements and novel gene families across ecological guilds.</title>
        <authorList>
            <consortium name="Lawrence Berkeley National Laboratory"/>
            <person name="Harder C.B."/>
            <person name="Miyauchi S."/>
            <person name="Viragh M."/>
            <person name="Kuo A."/>
            <person name="Thoen E."/>
            <person name="Andreopoulos B."/>
            <person name="Lu D."/>
            <person name="Skrede I."/>
            <person name="Drula E."/>
            <person name="Henrissat B."/>
            <person name="Morin E."/>
            <person name="Kohler A."/>
            <person name="Barry K."/>
            <person name="LaButti K."/>
            <person name="Morin E."/>
            <person name="Salamov A."/>
            <person name="Lipzen A."/>
            <person name="Mereny Z."/>
            <person name="Hegedus B."/>
            <person name="Baldrian P."/>
            <person name="Stursova M."/>
            <person name="Weitz H."/>
            <person name="Taylor A."/>
            <person name="Grigoriev I.V."/>
            <person name="Nagy L.G."/>
            <person name="Martin F."/>
            <person name="Kauserud H."/>
        </authorList>
    </citation>
    <scope>NUCLEOTIDE SEQUENCE</scope>
    <source>
        <strain evidence="2">CBHHK188m</strain>
    </source>
</reference>
<keyword evidence="3" id="KW-1185">Reference proteome</keyword>
<evidence type="ECO:0000256" key="1">
    <source>
        <dbReference type="SAM" id="Phobius"/>
    </source>
</evidence>
<feature type="transmembrane region" description="Helical" evidence="1">
    <location>
        <begin position="6"/>
        <end position="29"/>
    </location>
</feature>
<accession>A0AAD7JEL6</accession>
<dbReference type="AlphaFoldDB" id="A0AAD7JEL6"/>
<evidence type="ECO:0000313" key="3">
    <source>
        <dbReference type="Proteomes" id="UP001215280"/>
    </source>
</evidence>
<evidence type="ECO:0000313" key="2">
    <source>
        <dbReference type="EMBL" id="KAJ7762798.1"/>
    </source>
</evidence>